<comment type="caution">
    <text evidence="4">The sequence shown here is derived from an EMBL/GenBank/DDBJ whole genome shotgun (WGS) entry which is preliminary data.</text>
</comment>
<dbReference type="PANTHER" id="PTHR43673:SF10">
    <property type="entry name" value="NADH DEHYDROGENASE_NAD(P)H NITROREDUCTASE XCC3605-RELATED"/>
    <property type="match status" value="1"/>
</dbReference>
<evidence type="ECO:0000313" key="5">
    <source>
        <dbReference type="Proteomes" id="UP001286174"/>
    </source>
</evidence>
<dbReference type="RefSeq" id="WP_370595246.1">
    <property type="nucleotide sequence ID" value="NZ_JALBUR010000001.1"/>
</dbReference>
<dbReference type="EMBL" id="JALBUR010000001">
    <property type="protein sequence ID" value="MDX8418549.1"/>
    <property type="molecule type" value="Genomic_DNA"/>
</dbReference>
<accession>A0AB35U1L8</accession>
<keyword evidence="5" id="KW-1185">Reference proteome</keyword>
<dbReference type="PANTHER" id="PTHR43673">
    <property type="entry name" value="NAD(P)H NITROREDUCTASE YDGI-RELATED"/>
    <property type="match status" value="1"/>
</dbReference>
<comment type="similarity">
    <text evidence="1">Belongs to the nitroreductase family.</text>
</comment>
<dbReference type="GO" id="GO:0016491">
    <property type="term" value="F:oxidoreductase activity"/>
    <property type="evidence" value="ECO:0007669"/>
    <property type="project" value="UniProtKB-KW"/>
</dbReference>
<dbReference type="Proteomes" id="UP001286174">
    <property type="component" value="Unassembled WGS sequence"/>
</dbReference>
<dbReference type="Gene3D" id="3.40.109.10">
    <property type="entry name" value="NADH Oxidase"/>
    <property type="match status" value="1"/>
</dbReference>
<evidence type="ECO:0000256" key="1">
    <source>
        <dbReference type="ARBA" id="ARBA00007118"/>
    </source>
</evidence>
<dbReference type="SUPFAM" id="SSF55469">
    <property type="entry name" value="FMN-dependent nitroreductase-like"/>
    <property type="match status" value="1"/>
</dbReference>
<feature type="domain" description="Nitroreductase" evidence="3">
    <location>
        <begin position="13"/>
        <end position="67"/>
    </location>
</feature>
<dbReference type="CDD" id="cd02062">
    <property type="entry name" value="Nitro_FMN_reductase"/>
    <property type="match status" value="1"/>
</dbReference>
<dbReference type="Pfam" id="PF00881">
    <property type="entry name" value="Nitroreductase"/>
    <property type="match status" value="2"/>
</dbReference>
<dbReference type="InterPro" id="IPR000415">
    <property type="entry name" value="Nitroreductase-like"/>
</dbReference>
<gene>
    <name evidence="4" type="ORF">MOZ60_00405</name>
</gene>
<evidence type="ECO:0000259" key="3">
    <source>
        <dbReference type="Pfam" id="PF00881"/>
    </source>
</evidence>
<evidence type="ECO:0000256" key="2">
    <source>
        <dbReference type="ARBA" id="ARBA00023002"/>
    </source>
</evidence>
<dbReference type="InterPro" id="IPR029479">
    <property type="entry name" value="Nitroreductase"/>
</dbReference>
<feature type="domain" description="Nitroreductase" evidence="3">
    <location>
        <begin position="75"/>
        <end position="152"/>
    </location>
</feature>
<name>A0AB35U1L8_9FIRM</name>
<proteinExistence type="inferred from homology"/>
<keyword evidence="2" id="KW-0560">Oxidoreductase</keyword>
<reference evidence="4 5" key="1">
    <citation type="submission" date="2022-03" db="EMBL/GenBank/DDBJ databases">
        <title>Novel taxa within the pig intestine.</title>
        <authorList>
            <person name="Wylensek D."/>
            <person name="Bishof K."/>
            <person name="Afrizal A."/>
            <person name="Clavel T."/>
        </authorList>
    </citation>
    <scope>NUCLEOTIDE SEQUENCE [LARGE SCALE GENOMIC DNA]</scope>
    <source>
        <strain evidence="4 5">CLA-KB-P133</strain>
    </source>
</reference>
<protein>
    <submittedName>
        <fullName evidence="4">Nitroreductase family protein</fullName>
    </submittedName>
</protein>
<sequence>MKSSRTEICLDLIRNRRSIRRFQPVPVTSQQLALLQEAAELSPSACNEQPWFFCAIENQQIIHQIEQLHEPAGNCYNAPLLLCAFADKKALEPVRDTTFALANIMYACEAIGLGSCYINFVSEVFNCPAYDKLAGALGVPDDYFAVGALAIGVPDEKRPVPTNRKKNIFSIVQEDAQ</sequence>
<organism evidence="4 5">
    <name type="scientific">Grylomicrobium aquisgranensis</name>
    <dbReference type="NCBI Taxonomy" id="2926318"/>
    <lineage>
        <taxon>Bacteria</taxon>
        <taxon>Bacillati</taxon>
        <taxon>Bacillota</taxon>
        <taxon>Erysipelotrichia</taxon>
        <taxon>Erysipelotrichales</taxon>
        <taxon>Erysipelotrichaceae</taxon>
        <taxon>Grylomicrobium</taxon>
    </lineage>
</organism>
<dbReference type="AlphaFoldDB" id="A0AB35U1L8"/>
<evidence type="ECO:0000313" key="4">
    <source>
        <dbReference type="EMBL" id="MDX8418549.1"/>
    </source>
</evidence>